<evidence type="ECO:0000313" key="2">
    <source>
        <dbReference type="Proteomes" id="UP001496627"/>
    </source>
</evidence>
<dbReference type="Proteomes" id="UP001496627">
    <property type="component" value="Unassembled WGS sequence"/>
</dbReference>
<comment type="caution">
    <text evidence="1">The sequence shown here is derived from an EMBL/GenBank/DDBJ whole genome shotgun (WGS) entry which is preliminary data.</text>
</comment>
<keyword evidence="2" id="KW-1185">Reference proteome</keyword>
<organism evidence="1 2">
    <name type="scientific">Neorhizobium phenanthreniclasticum</name>
    <dbReference type="NCBI Taxonomy" id="3157917"/>
    <lineage>
        <taxon>Bacteria</taxon>
        <taxon>Pseudomonadati</taxon>
        <taxon>Pseudomonadota</taxon>
        <taxon>Alphaproteobacteria</taxon>
        <taxon>Hyphomicrobiales</taxon>
        <taxon>Rhizobiaceae</taxon>
        <taxon>Rhizobium/Agrobacterium group</taxon>
        <taxon>Neorhizobium</taxon>
    </lineage>
</organism>
<sequence length="343" mass="39732">MEEDGQEDISQTSEPNLLEIVPEVPKRALEIFARLWQLETWLRRMVYVELRALKGDDWAQDLPPLSKSFDADKALRHMPTPEMNVLSYSTLTKLMEAIGKHWTCFECYFPPKDILDAKLKEVFQIRNRVAHFRLGHSDDLPRLLQFLRDVDLGFWNFCTSYNDARPILPQSRDKVTEHLLPMDPLPWGEIRPHEWAQVGFVDKSLVIGVTVNVQRRPWVEWSHVDGEPGFLYDVRLHAQDGRQFNYKRLLEDTKAVHPHIVHILLDTLGNSVRLTIPAKVGSQKVIELVERFVEVGRYNVSRQIAPSARSAEKIATEWPEYVVGPKNPLSFLDPDMPCSFFNV</sequence>
<evidence type="ECO:0000313" key="1">
    <source>
        <dbReference type="EMBL" id="MEQ1406740.1"/>
    </source>
</evidence>
<proteinExistence type="predicted"/>
<name>A0ABV0M4F7_9HYPH</name>
<gene>
    <name evidence="1" type="ORF">ABK249_17550</name>
</gene>
<accession>A0ABV0M4F7</accession>
<protein>
    <recommendedName>
        <fullName evidence="3">Swt1-like HEPN domain-containing protein</fullName>
    </recommendedName>
</protein>
<dbReference type="RefSeq" id="WP_348863491.1">
    <property type="nucleotide sequence ID" value="NZ_JBEAAL010000012.1"/>
</dbReference>
<reference evidence="1 2" key="1">
    <citation type="submission" date="2024-05" db="EMBL/GenBank/DDBJ databases">
        <title>Neorhizobium sp. Rsf11, a plant growth promoting and heavy metal resistant PAH-degrader.</title>
        <authorList>
            <person name="Golubev S.N."/>
            <person name="Muratova A.Y."/>
            <person name="Markelova M.I."/>
        </authorList>
    </citation>
    <scope>NUCLEOTIDE SEQUENCE [LARGE SCALE GENOMIC DNA]</scope>
    <source>
        <strain evidence="1 2">Rsf11</strain>
    </source>
</reference>
<evidence type="ECO:0008006" key="3">
    <source>
        <dbReference type="Google" id="ProtNLM"/>
    </source>
</evidence>
<dbReference type="EMBL" id="JBEAAL010000012">
    <property type="protein sequence ID" value="MEQ1406740.1"/>
    <property type="molecule type" value="Genomic_DNA"/>
</dbReference>